<dbReference type="RefSeq" id="WP_078924209.1">
    <property type="nucleotide sequence ID" value="NZ_FUYB01000031.1"/>
</dbReference>
<dbReference type="InterPro" id="IPR042268">
    <property type="entry name" value="BamC_C"/>
</dbReference>
<accession>A0A1T4Y158</accession>
<feature type="chain" id="PRO_5012888375" evidence="1">
    <location>
        <begin position="25"/>
        <end position="225"/>
    </location>
</feature>
<keyword evidence="3" id="KW-1185">Reference proteome</keyword>
<keyword evidence="2" id="KW-0449">Lipoprotein</keyword>
<dbReference type="PROSITE" id="PS51257">
    <property type="entry name" value="PROKAR_LIPOPROTEIN"/>
    <property type="match status" value="1"/>
</dbReference>
<dbReference type="STRING" id="92487.SAMN02745130_03787"/>
<evidence type="ECO:0000256" key="1">
    <source>
        <dbReference type="SAM" id="SignalP"/>
    </source>
</evidence>
<dbReference type="Proteomes" id="UP000190460">
    <property type="component" value="Unassembled WGS sequence"/>
</dbReference>
<feature type="signal peptide" evidence="1">
    <location>
        <begin position="1"/>
        <end position="24"/>
    </location>
</feature>
<dbReference type="Gene3D" id="3.30.310.170">
    <property type="entry name" value="Outer membrane protein assembly factor BamC"/>
    <property type="match status" value="1"/>
</dbReference>
<dbReference type="AlphaFoldDB" id="A0A1T4Y158"/>
<organism evidence="2 3">
    <name type="scientific">Thiothrix eikelboomii</name>
    <dbReference type="NCBI Taxonomy" id="92487"/>
    <lineage>
        <taxon>Bacteria</taxon>
        <taxon>Pseudomonadati</taxon>
        <taxon>Pseudomonadota</taxon>
        <taxon>Gammaproteobacteria</taxon>
        <taxon>Thiotrichales</taxon>
        <taxon>Thiotrichaceae</taxon>
        <taxon>Thiothrix</taxon>
    </lineage>
</organism>
<evidence type="ECO:0000313" key="3">
    <source>
        <dbReference type="Proteomes" id="UP000190460"/>
    </source>
</evidence>
<proteinExistence type="predicted"/>
<dbReference type="OrthoDB" id="9772575at2"/>
<gene>
    <name evidence="2" type="ORF">SAMN02745130_03787</name>
</gene>
<dbReference type="Pfam" id="PF06804">
    <property type="entry name" value="Lipoprotein_18"/>
    <property type="match status" value="1"/>
</dbReference>
<sequence length="225" mass="23574">MISSKKTRGVCFAIVTFSSTALLAGCSWFRIDAVSDTVNYRGNSGSIASLEVPPGLTTPIYDPSYTIARPVSAVDVPPPTQAAVSAVASNPTLAIPVSGGLDSALSYLKDGNPVLAVAGRYDQVWAKTGVALGRMGLAVTTQQYEQGIYAVSAASTEPDEGVVDRVVSFIKRFGRDRDQATASYRFIIGDRGEQSLIVVSDASGVPVKAEVASALLSRLKVELAQ</sequence>
<protein>
    <submittedName>
        <fullName evidence="2">NlpB/DapX lipoprotein</fullName>
    </submittedName>
</protein>
<name>A0A1T4Y158_9GAMM</name>
<evidence type="ECO:0000313" key="2">
    <source>
        <dbReference type="EMBL" id="SKA95519.1"/>
    </source>
</evidence>
<reference evidence="2 3" key="1">
    <citation type="submission" date="2017-02" db="EMBL/GenBank/DDBJ databases">
        <authorList>
            <person name="Peterson S.W."/>
        </authorList>
    </citation>
    <scope>NUCLEOTIDE SEQUENCE [LARGE SCALE GENOMIC DNA]</scope>
    <source>
        <strain evidence="2 3">ATCC 49788</strain>
    </source>
</reference>
<keyword evidence="1" id="KW-0732">Signal</keyword>
<dbReference type="EMBL" id="FUYB01000031">
    <property type="protein sequence ID" value="SKA95519.1"/>
    <property type="molecule type" value="Genomic_DNA"/>
</dbReference>
<dbReference type="InterPro" id="IPR010653">
    <property type="entry name" value="NlpB/DapX"/>
</dbReference>